<gene>
    <name evidence="4" type="ORF">DSM19430T_05960</name>
</gene>
<dbReference type="EMBL" id="BLVP01000002">
    <property type="protein sequence ID" value="GFM35912.1"/>
    <property type="molecule type" value="Genomic_DNA"/>
</dbReference>
<feature type="signal peptide" evidence="2">
    <location>
        <begin position="1"/>
        <end position="22"/>
    </location>
</feature>
<dbReference type="InterPro" id="IPR013424">
    <property type="entry name" value="Ice-binding_C"/>
</dbReference>
<keyword evidence="1" id="KW-0472">Membrane</keyword>
<protein>
    <submittedName>
        <fullName evidence="4">PEP-CTERM domain protein</fullName>
    </submittedName>
</protein>
<evidence type="ECO:0000259" key="3">
    <source>
        <dbReference type="Pfam" id="PF07589"/>
    </source>
</evidence>
<comment type="caution">
    <text evidence="4">The sequence shown here is derived from an EMBL/GenBank/DDBJ whole genome shotgun (WGS) entry which is preliminary data.</text>
</comment>
<feature type="transmembrane region" description="Helical" evidence="1">
    <location>
        <begin position="181"/>
        <end position="197"/>
    </location>
</feature>
<feature type="domain" description="Ice-binding protein C-terminal" evidence="3">
    <location>
        <begin position="176"/>
        <end position="199"/>
    </location>
</feature>
<name>A0A7J0BRV5_9BACT</name>
<evidence type="ECO:0000313" key="5">
    <source>
        <dbReference type="Proteomes" id="UP000503820"/>
    </source>
</evidence>
<evidence type="ECO:0000256" key="2">
    <source>
        <dbReference type="SAM" id="SignalP"/>
    </source>
</evidence>
<keyword evidence="2" id="KW-0732">Signal</keyword>
<keyword evidence="1" id="KW-1133">Transmembrane helix</keyword>
<dbReference type="Proteomes" id="UP000503820">
    <property type="component" value="Unassembled WGS sequence"/>
</dbReference>
<dbReference type="RefSeq" id="WP_174408619.1">
    <property type="nucleotide sequence ID" value="NZ_BLVP01000002.1"/>
</dbReference>
<dbReference type="NCBIfam" id="TIGR02595">
    <property type="entry name" value="PEP_CTERM"/>
    <property type="match status" value="1"/>
</dbReference>
<dbReference type="NCBIfam" id="NF038127">
    <property type="entry name" value="FDP_fam"/>
    <property type="match status" value="1"/>
</dbReference>
<dbReference type="AlphaFoldDB" id="A0A7J0BRV5"/>
<keyword evidence="1" id="KW-0812">Transmembrane</keyword>
<reference evidence="4 5" key="1">
    <citation type="submission" date="2020-05" db="EMBL/GenBank/DDBJ databases">
        <title>Draft genome sequence of Desulfovibrio psychrotolerans JS1T.</title>
        <authorList>
            <person name="Ueno A."/>
            <person name="Tamazawa S."/>
            <person name="Tamamura S."/>
            <person name="Murakami T."/>
            <person name="Kiyama T."/>
            <person name="Inomata H."/>
            <person name="Amano Y."/>
            <person name="Miyakawa K."/>
            <person name="Tamaki H."/>
            <person name="Naganuma T."/>
            <person name="Kaneko K."/>
        </authorList>
    </citation>
    <scope>NUCLEOTIDE SEQUENCE [LARGE SCALE GENOMIC DNA]</scope>
    <source>
        <strain evidence="4 5">JS1</strain>
    </source>
</reference>
<organism evidence="4 5">
    <name type="scientific">Desulfovibrio psychrotolerans</name>
    <dbReference type="NCBI Taxonomy" id="415242"/>
    <lineage>
        <taxon>Bacteria</taxon>
        <taxon>Pseudomonadati</taxon>
        <taxon>Thermodesulfobacteriota</taxon>
        <taxon>Desulfovibrionia</taxon>
        <taxon>Desulfovibrionales</taxon>
        <taxon>Desulfovibrionaceae</taxon>
        <taxon>Desulfovibrio</taxon>
    </lineage>
</organism>
<keyword evidence="5" id="KW-1185">Reference proteome</keyword>
<evidence type="ECO:0000256" key="1">
    <source>
        <dbReference type="SAM" id="Phobius"/>
    </source>
</evidence>
<proteinExistence type="predicted"/>
<sequence>MRRTLYFIVVGLLAITASTAKAADYDYFGTIRYHNEILQFNFSVLTSDTRTFFSSSWDDGGFDPTLALWDEFGNIIALQDDGLYTGSTTSNGVSYTHGVWDTFLSVFLDPGNYILTMTVYNNFNNGTNLSDGFFLQDEYPILLTALEPSAYGVNQDFYAFHILNVETATGPGGPIPTPEPSAFLLFGSGIIGLIVFTRRNRVATK</sequence>
<accession>A0A7J0BRV5</accession>
<evidence type="ECO:0000313" key="4">
    <source>
        <dbReference type="EMBL" id="GFM35912.1"/>
    </source>
</evidence>
<dbReference type="Pfam" id="PF07589">
    <property type="entry name" value="PEP-CTERM"/>
    <property type="match status" value="1"/>
</dbReference>
<feature type="chain" id="PRO_5029718796" evidence="2">
    <location>
        <begin position="23"/>
        <end position="205"/>
    </location>
</feature>